<comment type="caution">
    <text evidence="2">The sequence shown here is derived from an EMBL/GenBank/DDBJ whole genome shotgun (WGS) entry which is preliminary data.</text>
</comment>
<sequence length="232" mass="26740">MLYELIQQFERTASELLIAVRDEDEVQVNRLDSELQSVVRDIFDMQARSRSEISTQINFFNRLALRDSEDGSSVARYTDMMSSLFNRYLDSSTDQRVARVVARQPVLVDGYDPSLQELVLDSVLERIAVIGLDYRYIYCNKRNADFHDKRPIDFIGKHLLDMIDMERFQARAKPRLDQCFGGARVSYTYEAADARGRMFEVICRMTPFLDKNGKVAGAVLVLHMQPMFARAG</sequence>
<dbReference type="Pfam" id="PF08448">
    <property type="entry name" value="PAS_4"/>
    <property type="match status" value="1"/>
</dbReference>
<evidence type="ECO:0000313" key="2">
    <source>
        <dbReference type="EMBL" id="MCY0095870.1"/>
    </source>
</evidence>
<dbReference type="RefSeq" id="WP_267613737.1">
    <property type="nucleotide sequence ID" value="NZ_JAOVZQ010000001.1"/>
</dbReference>
<dbReference type="SUPFAM" id="SSF55785">
    <property type="entry name" value="PYP-like sensor domain (PAS domain)"/>
    <property type="match status" value="1"/>
</dbReference>
<protein>
    <submittedName>
        <fullName evidence="2">PAS domain-containing protein</fullName>
    </submittedName>
</protein>
<dbReference type="Gene3D" id="3.30.450.20">
    <property type="entry name" value="PAS domain"/>
    <property type="match status" value="1"/>
</dbReference>
<organism evidence="2 3">
    <name type="scientific">Hoeflea ulvae</name>
    <dbReference type="NCBI Taxonomy" id="2983764"/>
    <lineage>
        <taxon>Bacteria</taxon>
        <taxon>Pseudomonadati</taxon>
        <taxon>Pseudomonadota</taxon>
        <taxon>Alphaproteobacteria</taxon>
        <taxon>Hyphomicrobiales</taxon>
        <taxon>Rhizobiaceae</taxon>
        <taxon>Hoeflea</taxon>
    </lineage>
</organism>
<evidence type="ECO:0000313" key="3">
    <source>
        <dbReference type="Proteomes" id="UP001081283"/>
    </source>
</evidence>
<keyword evidence="3" id="KW-1185">Reference proteome</keyword>
<reference evidence="2" key="1">
    <citation type="submission" date="2022-10" db="EMBL/GenBank/DDBJ databases">
        <title>Hoeflea sp. J2-29, isolated from marine algae.</title>
        <authorList>
            <person name="Kristyanto S."/>
            <person name="Kim J.M."/>
            <person name="Jeon C.O."/>
        </authorList>
    </citation>
    <scope>NUCLEOTIDE SEQUENCE</scope>
    <source>
        <strain evidence="2">J2-29</strain>
    </source>
</reference>
<feature type="domain" description="PAS fold-4" evidence="1">
    <location>
        <begin position="121"/>
        <end position="222"/>
    </location>
</feature>
<name>A0ABT3YIZ0_9HYPH</name>
<dbReference type="InterPro" id="IPR013656">
    <property type="entry name" value="PAS_4"/>
</dbReference>
<dbReference type="InterPro" id="IPR035965">
    <property type="entry name" value="PAS-like_dom_sf"/>
</dbReference>
<dbReference type="EMBL" id="JAOVZQ010000001">
    <property type="protein sequence ID" value="MCY0095870.1"/>
    <property type="molecule type" value="Genomic_DNA"/>
</dbReference>
<accession>A0ABT3YIZ0</accession>
<proteinExistence type="predicted"/>
<gene>
    <name evidence="2" type="ORF">OEG82_17865</name>
</gene>
<dbReference type="Proteomes" id="UP001081283">
    <property type="component" value="Unassembled WGS sequence"/>
</dbReference>
<evidence type="ECO:0000259" key="1">
    <source>
        <dbReference type="Pfam" id="PF08448"/>
    </source>
</evidence>